<feature type="compositionally biased region" description="Low complexity" evidence="1">
    <location>
        <begin position="1294"/>
        <end position="1313"/>
    </location>
</feature>
<evidence type="ECO:0000313" key="3">
    <source>
        <dbReference type="Proteomes" id="UP001165080"/>
    </source>
</evidence>
<feature type="region of interest" description="Disordered" evidence="1">
    <location>
        <begin position="835"/>
        <end position="967"/>
    </location>
</feature>
<feature type="region of interest" description="Disordered" evidence="1">
    <location>
        <begin position="1251"/>
        <end position="1405"/>
    </location>
</feature>
<feature type="compositionally biased region" description="Pro residues" evidence="1">
    <location>
        <begin position="1251"/>
        <end position="1266"/>
    </location>
</feature>
<evidence type="ECO:0000313" key="2">
    <source>
        <dbReference type="EMBL" id="GLC49515.1"/>
    </source>
</evidence>
<feature type="compositionally biased region" description="Gly residues" evidence="1">
    <location>
        <begin position="1165"/>
        <end position="1180"/>
    </location>
</feature>
<feature type="compositionally biased region" description="Low complexity" evidence="1">
    <location>
        <begin position="1595"/>
        <end position="1606"/>
    </location>
</feature>
<feature type="compositionally biased region" description="Low complexity" evidence="1">
    <location>
        <begin position="583"/>
        <end position="592"/>
    </location>
</feature>
<feature type="compositionally biased region" description="Low complexity" evidence="1">
    <location>
        <begin position="427"/>
        <end position="439"/>
    </location>
</feature>
<feature type="compositionally biased region" description="Basic and acidic residues" evidence="1">
    <location>
        <begin position="1790"/>
        <end position="1803"/>
    </location>
</feature>
<feature type="compositionally biased region" description="Gly residues" evidence="1">
    <location>
        <begin position="1516"/>
        <end position="1528"/>
    </location>
</feature>
<feature type="compositionally biased region" description="Basic and acidic residues" evidence="1">
    <location>
        <begin position="1462"/>
        <end position="1481"/>
    </location>
</feature>
<feature type="region of interest" description="Disordered" evidence="1">
    <location>
        <begin position="180"/>
        <end position="475"/>
    </location>
</feature>
<feature type="compositionally biased region" description="Basic residues" evidence="1">
    <location>
        <begin position="2059"/>
        <end position="2069"/>
    </location>
</feature>
<feature type="region of interest" description="Disordered" evidence="1">
    <location>
        <begin position="1058"/>
        <end position="1184"/>
    </location>
</feature>
<feature type="compositionally biased region" description="Polar residues" evidence="1">
    <location>
        <begin position="835"/>
        <end position="859"/>
    </location>
</feature>
<feature type="compositionally biased region" description="Low complexity" evidence="1">
    <location>
        <begin position="1657"/>
        <end position="1694"/>
    </location>
</feature>
<feature type="region of interest" description="Disordered" evidence="1">
    <location>
        <begin position="99"/>
        <end position="121"/>
    </location>
</feature>
<organism evidence="2 3">
    <name type="scientific">Pleodorina starrii</name>
    <dbReference type="NCBI Taxonomy" id="330485"/>
    <lineage>
        <taxon>Eukaryota</taxon>
        <taxon>Viridiplantae</taxon>
        <taxon>Chlorophyta</taxon>
        <taxon>core chlorophytes</taxon>
        <taxon>Chlorophyceae</taxon>
        <taxon>CS clade</taxon>
        <taxon>Chlamydomonadales</taxon>
        <taxon>Volvocaceae</taxon>
        <taxon>Pleodorina</taxon>
    </lineage>
</organism>
<sequence length="2340" mass="242610">MPAPLNVLGEPRVGVELLAAADVRSVRALTGNPEDTRVIARFSWHRSIADVRAGANAAPHADDATAWTLIPGAMRPAYQCTEDDAGRWLRVTVVPLAASSSGGRGSASLDSRLSGGQGANRPMLKAVAGPILGPRAGEQAPLMEPQQQSSNRMVMVEGQYTAVAEGGHRLMVHLNPSKLLAEGGGRQQPPQQQQQMQQPIPAEPQPPVGLSDRHHAFAQPAATQPDRPAAATPNAGPPPPASSLRPYASLPPERQPDPPPLYPRQSSLLADQHLQEQQQYQHQQPQPQHYQQPHASRPAAASSPPQAPLQQPTQAYPAAPAVQQYQHQQPQPQHYQHQQAARPAASSPPRVAPQAPLQQPTQPYPAAFAVQQQQRPVMMPTASSPGRSCYSDYNRTGSQLPPDQPPTSSGTRDAAGGRGSSNPLPVPAVAQAARRAASPPSEPASPNTRWLAAGPAHVSSEPAFASPSGRPASGRVHELISGNFALQELQQWSAAVAAKQQPHLQLRHSPQSAAAAVTAPVPVSAAATTAAPPLPPPRDDAFEQLIRLAEASGDSGSRGLWPGHSVRSGADSFAAAAAAPAGMPGASASFPSVPQRPPARNGSDVAGAASERPQLRDHLSEPHASQVDLRPDVQFGRARSPGRDSYPARYSAAAATFPVVQEWPLAHSRSEPVGATQAKTRWRDFVPEDELAQVEYGNQYDTRQGPVRPPEREMRSAQSAEPARPAGSSTSIPQSRSDTAGAQWSGFSSEPQRDELELRPGGQSSRSRSPERASNNARYADTVVPAVEAEAEASFQDRSLAHSISEVVTAATGRGGRAAAAPVRSRGDVSVAVSEQPQSSACMTQPSHSAHLDPQQSVQPGHARLSERGSYSARYSDTVTAAAEAQSLSSFQERPPAHGQSVAVGSTADRPQLQNDPGRATSPRGEQPSRGRSPERASYKAARDREAATAVAEERPPVPQRPLVHSRSDVVAATEEQARWRAFLSQPNADTGIDLARSALSGRESLAAHHVATAPMNSFPPSPFGETDVYAYAAAAAAAAARETHAASPLPPQRLERTFQSVQSSSSFHKCQDESSGSGGSGGGGSGSGGGGSGGGGSGISSSGGGGSSGGISVGMEDEVVLGPSENLRNRASSGRQPQPPQQWDPAHPSGSGSGTGAAAAGLLASGGYGSGLGGGGTGSSGSNSLREALEQLLAQHQEIVSQASLDMAGSFIPALQDRHSAPAGTTPGLQTGGGGAVLGPHLSEAAAALPPYPLDRYPPPLPVRPQPHVRFEPQPMPPTGPDLQQPQPSVPISSRGSGSSSLSLSNSFGIGLAPASGSSGLQDAAASLGPGGARGSSGVEEGLGPGRPQPQHSHPHGRPPVPPPAGGSGGHPPPAPSAQTGGGGGGGGRRKASSRASQGNELRTAYLAQLMQQMASMEISSEVEVSGDGSASGSGAGSGPSSGGGSSIESDAVRLLSQLLAEREEASRRGAGEGDGRSSRGLDSNTAAAAGAAASGRSAAEADKRAPQPAPEGGNTDGGRGGGGGQAVVGREAPAPAAGSPARSSSSTLQDMRNMNEALLRQLTESTRLQVQMQRALDAAMEQIKSLHSKEQQKQQQDVQLSPRQSSPPPARQLSSPRMPLSPSGRQPSPIAPQSSLPRRALPTGDASPPLRRRVSLPPRVQPVSPSQKRIAASASVPANAAAAAAAARLDAALPSVNSRTSPLRRVSSHRAATGRAVHDPDGGTPPPARRARSPSSGAARQHDPDPPRRGSLDEPKASGRAEGAVQRREADRADAGGARSRGGASSDEADRGMDTGGRDQRVAGGGARAGEAEGGAALSAAGREAAGHEAAGREAAAAAALRTMLHQHHQRWRVKKAKLKEQAQAWQYTAWRYATAWKKARVMLQAMVTAQEGAAGAGAGAEPRRHHHHHEDTPYLQQRRPSSPPPEEPIPRDFRPLASEQAFEPRVRSTSAGRRAAEPPSTARAMEPQPGRQAEPPELRQQLSEPEVLAGIAAALQRRDPSPAGAGGERLSVYQVRGRAGGATAGPSSPGRGGTARGVVGSRSARDSARMASSPRLRSRVSQRPSKRVSAVTAAGGSGSGSGRGSSTRVLELEEDEDYGYDEMIPLAPSGLRSAPSRGGNASNITSEARSKHVGMQPASDGVGAVPPSAGPAAWSELGLDLGRLRDQGSRGHGGSSTGRQQDAGDGAAAPPPHRAEVATQRPTSLRDGARSRSTSPTRHRPPREVASTVPPDVRINRAAPELGPYRDARQEQEPTWPLYPAELPHPSARPKVPAVPYRDPEGWWHYPEGWIDIFQSQHPPHMLVQLANARAQRHHHRYGNARGDPAPDTGAKAPHPT</sequence>
<feature type="compositionally biased region" description="Low complexity" evidence="1">
    <location>
        <begin position="1419"/>
        <end position="1430"/>
    </location>
</feature>
<feature type="compositionally biased region" description="Gly residues" evidence="1">
    <location>
        <begin position="1077"/>
        <end position="1113"/>
    </location>
</feature>
<feature type="compositionally biased region" description="Low complexity" evidence="1">
    <location>
        <begin position="1534"/>
        <end position="1548"/>
    </location>
</feature>
<feature type="compositionally biased region" description="Low complexity" evidence="1">
    <location>
        <begin position="1488"/>
        <end position="1500"/>
    </location>
</feature>
<feature type="compositionally biased region" description="Gly residues" evidence="1">
    <location>
        <begin position="1431"/>
        <end position="1447"/>
    </location>
</feature>
<feature type="region of interest" description="Disordered" evidence="1">
    <location>
        <begin position="1419"/>
        <end position="1562"/>
    </location>
</feature>
<feature type="compositionally biased region" description="Low complexity" evidence="1">
    <location>
        <begin position="187"/>
        <end position="200"/>
    </location>
</feature>
<feature type="compositionally biased region" description="Low complexity" evidence="1">
    <location>
        <begin position="275"/>
        <end position="367"/>
    </location>
</feature>
<feature type="compositionally biased region" description="Low complexity" evidence="1">
    <location>
        <begin position="1816"/>
        <end position="1826"/>
    </location>
</feature>
<dbReference type="EMBL" id="BRXU01000002">
    <property type="protein sequence ID" value="GLC49515.1"/>
    <property type="molecule type" value="Genomic_DNA"/>
</dbReference>
<accession>A0A9W6EYR8</accession>
<feature type="region of interest" description="Disordered" evidence="1">
    <location>
        <begin position="693"/>
        <end position="779"/>
    </location>
</feature>
<feature type="compositionally biased region" description="Low complexity" evidence="1">
    <location>
        <begin position="2144"/>
        <end position="2164"/>
    </location>
</feature>
<feature type="region of interest" description="Disordered" evidence="1">
    <location>
        <begin position="583"/>
        <end position="647"/>
    </location>
</feature>
<feature type="region of interest" description="Disordered" evidence="1">
    <location>
        <begin position="1218"/>
        <end position="1239"/>
    </location>
</feature>
<protein>
    <submittedName>
        <fullName evidence="2">Uncharacterized protein</fullName>
    </submittedName>
</protein>
<feature type="compositionally biased region" description="Polar residues" evidence="1">
    <location>
        <begin position="370"/>
        <end position="411"/>
    </location>
</feature>
<comment type="caution">
    <text evidence="2">The sequence shown here is derived from an EMBL/GenBank/DDBJ whole genome shotgun (WGS) entry which is preliminary data.</text>
</comment>
<feature type="compositionally biased region" description="Pro residues" evidence="1">
    <location>
        <begin position="1359"/>
        <end position="1377"/>
    </location>
</feature>
<feature type="region of interest" description="Disordered" evidence="1">
    <location>
        <begin position="1583"/>
        <end position="1833"/>
    </location>
</feature>
<feature type="compositionally biased region" description="Polar residues" evidence="1">
    <location>
        <begin position="727"/>
        <end position="750"/>
    </location>
</feature>
<evidence type="ECO:0000256" key="1">
    <source>
        <dbReference type="SAM" id="MobiDB-lite"/>
    </source>
</evidence>
<feature type="compositionally biased region" description="Basic and acidic residues" evidence="1">
    <location>
        <begin position="1742"/>
        <end position="1776"/>
    </location>
</feature>
<feature type="compositionally biased region" description="Low complexity" evidence="1">
    <location>
        <begin position="1777"/>
        <end position="1788"/>
    </location>
</feature>
<feature type="region of interest" description="Disordered" evidence="1">
    <location>
        <begin position="1896"/>
        <end position="2254"/>
    </location>
</feature>
<feature type="region of interest" description="Disordered" evidence="1">
    <location>
        <begin position="2316"/>
        <end position="2340"/>
    </location>
</feature>
<feature type="compositionally biased region" description="Basic and acidic residues" evidence="1">
    <location>
        <begin position="927"/>
        <end position="956"/>
    </location>
</feature>
<feature type="compositionally biased region" description="Polar residues" evidence="1">
    <location>
        <begin position="1283"/>
        <end position="1293"/>
    </location>
</feature>
<name>A0A9W6EYR8_9CHLO</name>
<feature type="compositionally biased region" description="Polar residues" evidence="1">
    <location>
        <begin position="1625"/>
        <end position="1638"/>
    </location>
</feature>
<proteinExistence type="predicted"/>
<feature type="compositionally biased region" description="Low complexity" evidence="1">
    <location>
        <begin position="99"/>
        <end position="114"/>
    </location>
</feature>
<feature type="compositionally biased region" description="Gly residues" evidence="1">
    <location>
        <begin position="1330"/>
        <end position="1346"/>
    </location>
</feature>
<dbReference type="Proteomes" id="UP001165080">
    <property type="component" value="Unassembled WGS sequence"/>
</dbReference>
<reference evidence="2 3" key="1">
    <citation type="journal article" date="2023" name="Commun. Biol.">
        <title>Reorganization of the ancestral sex-determining regions during the evolution of trioecy in Pleodorina starrii.</title>
        <authorList>
            <person name="Takahashi K."/>
            <person name="Suzuki S."/>
            <person name="Kawai-Toyooka H."/>
            <person name="Yamamoto K."/>
            <person name="Hamaji T."/>
            <person name="Ootsuki R."/>
            <person name="Yamaguchi H."/>
            <person name="Kawachi M."/>
            <person name="Higashiyama T."/>
            <person name="Nozaki H."/>
        </authorList>
    </citation>
    <scope>NUCLEOTIDE SEQUENCE [LARGE SCALE GENOMIC DNA]</scope>
    <source>
        <strain evidence="2 3">NIES-4479</strain>
    </source>
</reference>
<gene>
    <name evidence="2" type="primary">PLEST011896</name>
    <name evidence="2" type="ORF">PLESTB_000227600</name>
</gene>
<feature type="compositionally biased region" description="Low complexity" evidence="1">
    <location>
        <begin position="2180"/>
        <end position="2191"/>
    </location>
</feature>
<keyword evidence="3" id="KW-1185">Reference proteome</keyword>
<feature type="compositionally biased region" description="Polar residues" evidence="1">
    <location>
        <begin position="1058"/>
        <end position="1069"/>
    </location>
</feature>